<feature type="transmembrane region" description="Helical" evidence="2">
    <location>
        <begin position="172"/>
        <end position="193"/>
    </location>
</feature>
<feature type="transmembrane region" description="Helical" evidence="2">
    <location>
        <begin position="223"/>
        <end position="242"/>
    </location>
</feature>
<feature type="transmembrane region" description="Helical" evidence="2">
    <location>
        <begin position="278"/>
        <end position="296"/>
    </location>
</feature>
<reference evidence="5" key="1">
    <citation type="submission" date="2011-04" db="EMBL/GenBank/DDBJ databases">
        <title>Complete sequence of Cellvibrio gilvus ATCC 13127.</title>
        <authorList>
            <person name="Lucas S."/>
            <person name="Han J."/>
            <person name="Lapidus A."/>
            <person name="Cheng J.-F."/>
            <person name="Goodwin L."/>
            <person name="Pitluck S."/>
            <person name="Peters L."/>
            <person name="Munk A."/>
            <person name="Detter J.C."/>
            <person name="Han C."/>
            <person name="Tapia R."/>
            <person name="Land M."/>
            <person name="Hauser L."/>
            <person name="Kyrpides N."/>
            <person name="Ivanova N."/>
            <person name="Ovchinnikova G."/>
            <person name="Pagani I."/>
            <person name="Mead D."/>
            <person name="Brumm P."/>
            <person name="Woyke T."/>
        </authorList>
    </citation>
    <scope>NUCLEOTIDE SEQUENCE [LARGE SCALE GENOMIC DNA]</scope>
    <source>
        <strain evidence="5">ATCC 13127 / NRRL B-14078</strain>
    </source>
</reference>
<evidence type="ECO:0000256" key="2">
    <source>
        <dbReference type="SAM" id="Phobius"/>
    </source>
</evidence>
<dbReference type="EMBL" id="CP002665">
    <property type="protein sequence ID" value="AEI11721.1"/>
    <property type="molecule type" value="Genomic_DNA"/>
</dbReference>
<evidence type="ECO:0000259" key="3">
    <source>
        <dbReference type="Pfam" id="PF01757"/>
    </source>
</evidence>
<feature type="transmembrane region" description="Helical" evidence="2">
    <location>
        <begin position="254"/>
        <end position="272"/>
    </location>
</feature>
<dbReference type="GO" id="GO:0016747">
    <property type="term" value="F:acyltransferase activity, transferring groups other than amino-acyl groups"/>
    <property type="evidence" value="ECO:0007669"/>
    <property type="project" value="InterPro"/>
</dbReference>
<dbReference type="GO" id="GO:0009103">
    <property type="term" value="P:lipopolysaccharide biosynthetic process"/>
    <property type="evidence" value="ECO:0007669"/>
    <property type="project" value="TreeGrafter"/>
</dbReference>
<gene>
    <name evidence="4" type="ordered locus">Celgi_1202</name>
</gene>
<keyword evidence="2" id="KW-0472">Membrane</keyword>
<dbReference type="KEGG" id="cga:Celgi_1202"/>
<keyword evidence="4" id="KW-0012">Acyltransferase</keyword>
<feature type="transmembrane region" description="Helical" evidence="2">
    <location>
        <begin position="114"/>
        <end position="132"/>
    </location>
</feature>
<dbReference type="InterPro" id="IPR002656">
    <property type="entry name" value="Acyl_transf_3_dom"/>
</dbReference>
<feature type="transmembrane region" description="Helical" evidence="2">
    <location>
        <begin position="353"/>
        <end position="375"/>
    </location>
</feature>
<protein>
    <submittedName>
        <fullName evidence="4">Acyltransferase 3</fullName>
    </submittedName>
</protein>
<dbReference type="Pfam" id="PF01757">
    <property type="entry name" value="Acyl_transf_3"/>
    <property type="match status" value="1"/>
</dbReference>
<feature type="transmembrane region" description="Helical" evidence="2">
    <location>
        <begin position="200"/>
        <end position="217"/>
    </location>
</feature>
<dbReference type="OrthoDB" id="9796461at2"/>
<keyword evidence="5" id="KW-1185">Reference proteome</keyword>
<dbReference type="GO" id="GO:0016020">
    <property type="term" value="C:membrane"/>
    <property type="evidence" value="ECO:0007669"/>
    <property type="project" value="TreeGrafter"/>
</dbReference>
<keyword evidence="2" id="KW-0812">Transmembrane</keyword>
<dbReference type="PANTHER" id="PTHR23028:SF53">
    <property type="entry name" value="ACYL_TRANSF_3 DOMAIN-CONTAINING PROTEIN"/>
    <property type="match status" value="1"/>
</dbReference>
<dbReference type="eggNOG" id="COG1835">
    <property type="taxonomic scope" value="Bacteria"/>
</dbReference>
<dbReference type="AlphaFoldDB" id="F8A1R4"/>
<keyword evidence="4" id="KW-0808">Transferase</keyword>
<feature type="transmembrane region" description="Helical" evidence="2">
    <location>
        <begin position="317"/>
        <end position="341"/>
    </location>
</feature>
<organism evidence="4 5">
    <name type="scientific">Cellulomonas gilvus (strain ATCC 13127 / NRRL B-14078)</name>
    <name type="common">Cellvibrio gilvus</name>
    <dbReference type="NCBI Taxonomy" id="593907"/>
    <lineage>
        <taxon>Bacteria</taxon>
        <taxon>Bacillati</taxon>
        <taxon>Actinomycetota</taxon>
        <taxon>Actinomycetes</taxon>
        <taxon>Micrococcales</taxon>
        <taxon>Cellulomonadaceae</taxon>
        <taxon>Cellulomonas</taxon>
    </lineage>
</organism>
<name>F8A1R4_CELGA</name>
<dbReference type="RefSeq" id="WP_013883240.1">
    <property type="nucleotide sequence ID" value="NC_015671.1"/>
</dbReference>
<dbReference type="PANTHER" id="PTHR23028">
    <property type="entry name" value="ACETYLTRANSFERASE"/>
    <property type="match status" value="1"/>
</dbReference>
<evidence type="ECO:0000313" key="5">
    <source>
        <dbReference type="Proteomes" id="UP000000485"/>
    </source>
</evidence>
<evidence type="ECO:0000256" key="1">
    <source>
        <dbReference type="SAM" id="MobiDB-lite"/>
    </source>
</evidence>
<dbReference type="HOGENOM" id="CLU_005679_2_4_11"/>
<feature type="region of interest" description="Disordered" evidence="1">
    <location>
        <begin position="1"/>
        <end position="22"/>
    </location>
</feature>
<feature type="transmembrane region" description="Helical" evidence="2">
    <location>
        <begin position="66"/>
        <end position="88"/>
    </location>
</feature>
<dbReference type="STRING" id="593907.Celgi_1202"/>
<sequence length="398" mass="43289">MTAADQDVADRPAGQRPGPEPRLELPYLDGLRGVAALVVALYHAYLSTGMRGDAYRDLGELGAVLGYGYLGVPVFIVLSGYVLMLPVVRDPGLRLSGGAVGYLRRRARRILPPYYAALLVSLLLIALVPAMQERSGTQWDTKLPVTPGGIASHLLLLHDLRPDWIGQINGPLWSIAVEWHIYFLMPLVLLPLWRRIPPGVVVAALLAATVLPPALGFDRVSHVHPWLVALFACGMLAAQATVRTDWPLRGLRTTTWVLGATGAFCLLLWWQPLHSRPWASETLAGVVVACALVLAGRRAQSGAPPGGAVAFLQTRPVMLLGLASYSIYLLHSPLLALVNLLTVGWGLPTWGQYLLMTFGAVPLALAACAGFYWLVERRFKNTHQRSVTAQPDPHHPPR</sequence>
<keyword evidence="2" id="KW-1133">Transmembrane helix</keyword>
<dbReference type="Proteomes" id="UP000000485">
    <property type="component" value="Chromosome"/>
</dbReference>
<proteinExistence type="predicted"/>
<dbReference type="InterPro" id="IPR050879">
    <property type="entry name" value="Acyltransferase_3"/>
</dbReference>
<accession>F8A1R4</accession>
<evidence type="ECO:0000313" key="4">
    <source>
        <dbReference type="EMBL" id="AEI11721.1"/>
    </source>
</evidence>
<feature type="domain" description="Acyltransferase 3" evidence="3">
    <location>
        <begin position="26"/>
        <end position="366"/>
    </location>
</feature>